<proteinExistence type="predicted"/>
<keyword evidence="2" id="KW-0489">Methyltransferase</keyword>
<protein>
    <submittedName>
        <fullName evidence="2">Methyltransferase, FkbM family</fullName>
    </submittedName>
</protein>
<dbReference type="InterPro" id="IPR006342">
    <property type="entry name" value="FkbM_mtfrase"/>
</dbReference>
<accession>S2E6Z2</accession>
<dbReference type="NCBIfam" id="TIGR01444">
    <property type="entry name" value="fkbM_fam"/>
    <property type="match status" value="1"/>
</dbReference>
<dbReference type="AlphaFoldDB" id="S2E6Z2"/>
<name>S2E6Z2_9ARCH</name>
<dbReference type="Proteomes" id="UP000014065">
    <property type="component" value="Unassembled WGS sequence"/>
</dbReference>
<dbReference type="InterPro" id="IPR052514">
    <property type="entry name" value="SAM-dependent_MTase"/>
</dbReference>
<dbReference type="Gene3D" id="3.40.50.150">
    <property type="entry name" value="Vaccinia Virus protein VP39"/>
    <property type="match status" value="1"/>
</dbReference>
<organism evidence="2 3">
    <name type="scientific">Candidatus Nitrosarchaeum limnium BG20</name>
    <dbReference type="NCBI Taxonomy" id="859192"/>
    <lineage>
        <taxon>Archaea</taxon>
        <taxon>Nitrososphaerota</taxon>
        <taxon>Nitrososphaeria</taxon>
        <taxon>Nitrosopumilales</taxon>
        <taxon>Nitrosopumilaceae</taxon>
        <taxon>Nitrosarchaeum</taxon>
    </lineage>
</organism>
<reference evidence="2 3" key="1">
    <citation type="journal article" date="2012" name="J. Bacteriol.">
        <title>Genome Sequence of "Candidatus Nitrosoarchaeum limnia" BG20, a Low-Salinity Ammonia-Oxidizing Archaeon from the San Francisco Bay Estuary.</title>
        <authorList>
            <person name="Mosier A.C."/>
            <person name="Allen E.E."/>
            <person name="Kim M."/>
            <person name="Ferriera S."/>
            <person name="Francis C.A."/>
        </authorList>
    </citation>
    <scope>NUCLEOTIDE SEQUENCE [LARGE SCALE GENOMIC DNA]</scope>
    <source>
        <strain evidence="2 3">BG20</strain>
    </source>
</reference>
<dbReference type="EMBL" id="AHJG01000197">
    <property type="protein sequence ID" value="EPA05226.1"/>
    <property type="molecule type" value="Genomic_DNA"/>
</dbReference>
<dbReference type="GO" id="GO:0008168">
    <property type="term" value="F:methyltransferase activity"/>
    <property type="evidence" value="ECO:0007669"/>
    <property type="project" value="UniProtKB-KW"/>
</dbReference>
<dbReference type="GO" id="GO:0032259">
    <property type="term" value="P:methylation"/>
    <property type="evidence" value="ECO:0007669"/>
    <property type="project" value="UniProtKB-KW"/>
</dbReference>
<dbReference type="SUPFAM" id="SSF53335">
    <property type="entry name" value="S-adenosyl-L-methionine-dependent methyltransferases"/>
    <property type="match status" value="1"/>
</dbReference>
<dbReference type="InterPro" id="IPR029063">
    <property type="entry name" value="SAM-dependent_MTases_sf"/>
</dbReference>
<evidence type="ECO:0000313" key="3">
    <source>
        <dbReference type="Proteomes" id="UP000014065"/>
    </source>
</evidence>
<gene>
    <name evidence="2" type="ORF">BG20_I0186</name>
</gene>
<dbReference type="Pfam" id="PF05050">
    <property type="entry name" value="Methyltransf_21"/>
    <property type="match status" value="1"/>
</dbReference>
<evidence type="ECO:0000259" key="1">
    <source>
        <dbReference type="Pfam" id="PF05050"/>
    </source>
</evidence>
<dbReference type="PANTHER" id="PTHR34203">
    <property type="entry name" value="METHYLTRANSFERASE, FKBM FAMILY PROTEIN"/>
    <property type="match status" value="1"/>
</dbReference>
<keyword evidence="2" id="KW-0808">Transferase</keyword>
<feature type="domain" description="Methyltransferase FkbM" evidence="1">
    <location>
        <begin position="61"/>
        <end position="217"/>
    </location>
</feature>
<dbReference type="PANTHER" id="PTHR34203:SF15">
    <property type="entry name" value="SLL1173 PROTEIN"/>
    <property type="match status" value="1"/>
</dbReference>
<evidence type="ECO:0000313" key="2">
    <source>
        <dbReference type="EMBL" id="EPA05226.1"/>
    </source>
</evidence>
<comment type="caution">
    <text evidence="2">The sequence shown here is derived from an EMBL/GenBank/DDBJ whole genome shotgun (WGS) entry which is preliminary data.</text>
</comment>
<sequence length="234" mass="27466">MLIGIYFKTIKKDQVILETRNKLKIKIRTHSTDIMQLGTVWFTNDYNMPGFEIRDNDIIVDVGAHIGLFALFASQFCKNGKIYCFEPIKENYEMLSDNTNLNEIKNIIPLNLAVSKENEHVRIYLDLDESAHSIFPQGNTFVDVKSTTVKRFFDEYKIENCDLVKIDCEGAEYEIIDSIPEEYFSRINKIIIEYHLIDKKLELYQNLLKKLENMSFKTKTRKISEDMGMIYAMR</sequence>
<keyword evidence="3" id="KW-1185">Reference proteome</keyword>